<sequence length="724" mass="86118">MSSEEFLKKRLKDIKQRMQEYSFRPNQMIEPYPSYVMKQYQSQLINQMFINLLRFRADNKELTCQFQTPVFIPIAYAKATFSKAYNEILSRDPDEVAAIFSIITDNDQNLFKYFVNVGFANIYQYFITNDKCEKAANVLMKMIEKQNTKLMGPLIGSFVINFVPFISNFVNIFDIEAFQSEMEPRSFMSLFASSFNDSIAFLSPHHISVLQFLINNVEKKQVQEIFLSYIFLPLYDILSHSKQFICSNLFLNKHLPLENIEIQPIFNEINNQYSTEVPNIENTSFYDDKRSLFLTRADALILNLVYKKIHRHHNPLIRTNALQPCLDENINDAFSIFYFDYENISRTTNHNHDGNDEVDVDYDHSLNIINSQNHRFNDQKFREFQKRWDIVKLSANDQGFDPFGSLDLKNPNDLEYNEFVLELEYNELLKLPKLRDNMRKRMADVQYLKANIEFLEKLKEPILLKYVNIFPLRCEAKNFKKLINEATSFKEKQLVSFTVNFLKCNFVRYSKDTNYENEYTKIKGRFDSIEKELHYCVQSKEKFLDEALNFVKSFTQNLTKMEMDQEQFIKFKEKFEHLLNWYYLYESYLTLTIFQNDMFTEELRVKLKDTLSHSNIYYDPGTDKSKFSYRLCHLQNQISHQISSNNNYKLMDYILNIIEMSQQCQYYQSANENDSDEIYTQFTTITHQKEILGIIIKIVKDNDIGLPKDYLDALHFMDQLLVVE</sequence>
<keyword evidence="1" id="KW-1133">Transmembrane helix</keyword>
<protein>
    <submittedName>
        <fullName evidence="2">Uncharacterized protein</fullName>
    </submittedName>
</protein>
<dbReference type="VEuPathDB" id="TrichDB:TRFO_01623"/>
<reference evidence="2" key="1">
    <citation type="submission" date="2016-10" db="EMBL/GenBank/DDBJ databases">
        <authorList>
            <person name="Benchimol M."/>
            <person name="Almeida L.G."/>
            <person name="Vasconcelos A.T."/>
            <person name="Perreira-Neves A."/>
            <person name="Rosa I.A."/>
            <person name="Tasca T."/>
            <person name="Bogo M.R."/>
            <person name="de Souza W."/>
        </authorList>
    </citation>
    <scope>NUCLEOTIDE SEQUENCE [LARGE SCALE GENOMIC DNA]</scope>
    <source>
        <strain evidence="2">K</strain>
    </source>
</reference>
<evidence type="ECO:0000313" key="3">
    <source>
        <dbReference type="Proteomes" id="UP000179807"/>
    </source>
</evidence>
<name>A0A1J4JU63_9EUKA</name>
<keyword evidence="1" id="KW-0812">Transmembrane</keyword>
<proteinExistence type="predicted"/>
<dbReference type="Proteomes" id="UP000179807">
    <property type="component" value="Unassembled WGS sequence"/>
</dbReference>
<dbReference type="AlphaFoldDB" id="A0A1J4JU63"/>
<comment type="caution">
    <text evidence="2">The sequence shown here is derived from an EMBL/GenBank/DDBJ whole genome shotgun (WGS) entry which is preliminary data.</text>
</comment>
<organism evidence="2 3">
    <name type="scientific">Tritrichomonas foetus</name>
    <dbReference type="NCBI Taxonomy" id="1144522"/>
    <lineage>
        <taxon>Eukaryota</taxon>
        <taxon>Metamonada</taxon>
        <taxon>Parabasalia</taxon>
        <taxon>Tritrichomonadida</taxon>
        <taxon>Tritrichomonadidae</taxon>
        <taxon>Tritrichomonas</taxon>
    </lineage>
</organism>
<dbReference type="GeneID" id="94824911"/>
<gene>
    <name evidence="2" type="ORF">TRFO_01623</name>
</gene>
<keyword evidence="3" id="KW-1185">Reference proteome</keyword>
<keyword evidence="1" id="KW-0472">Membrane</keyword>
<dbReference type="EMBL" id="MLAK01000926">
    <property type="protein sequence ID" value="OHT01062.1"/>
    <property type="molecule type" value="Genomic_DNA"/>
</dbReference>
<accession>A0A1J4JU63</accession>
<dbReference type="RefSeq" id="XP_068354198.1">
    <property type="nucleotide sequence ID" value="XM_068490207.1"/>
</dbReference>
<evidence type="ECO:0000256" key="1">
    <source>
        <dbReference type="SAM" id="Phobius"/>
    </source>
</evidence>
<feature type="transmembrane region" description="Helical" evidence="1">
    <location>
        <begin position="150"/>
        <end position="170"/>
    </location>
</feature>
<evidence type="ECO:0000313" key="2">
    <source>
        <dbReference type="EMBL" id="OHT01062.1"/>
    </source>
</evidence>